<comment type="subcellular location">
    <subcellularLocation>
        <location evidence="3">Mitochondrion intermembrane space</location>
        <topology evidence="3">Single-pass membrane protein</topology>
    </subcellularLocation>
    <subcellularLocation>
        <location evidence="2">Mitochondrion membrane</location>
        <topology evidence="2">Single-pass membrane protein</topology>
    </subcellularLocation>
</comment>
<dbReference type="EMBL" id="OB673009">
    <property type="protein sequence ID" value="CAD7235479.1"/>
    <property type="molecule type" value="Genomic_DNA"/>
</dbReference>
<reference evidence="16" key="1">
    <citation type="submission" date="2020-11" db="EMBL/GenBank/DDBJ databases">
        <authorList>
            <person name="Tran Van P."/>
        </authorList>
    </citation>
    <scope>NUCLEOTIDE SEQUENCE</scope>
</reference>
<dbReference type="GO" id="GO:0005758">
    <property type="term" value="C:mitochondrial intermembrane space"/>
    <property type="evidence" value="ECO:0007669"/>
    <property type="project" value="UniProtKB-SubCell"/>
</dbReference>
<dbReference type="InterPro" id="IPR051201">
    <property type="entry name" value="Chloro_Bact_Ser_Proteases"/>
</dbReference>
<feature type="domain" description="Peptidase S1" evidence="14">
    <location>
        <begin position="20"/>
        <end position="74"/>
    </location>
</feature>
<comment type="function">
    <text evidence="13">Serine protease that shows proteolytic activity against a non-specific substrate beta-casein. Promotes or induces cell death either by direct binding to and inhibition of BIRC proteins (also called inhibitor of apoptosis proteins, IAPs), leading to an increase in caspase activity, or by a BIRC inhibition-independent, caspase-independent and serine protease activity-dependent mechanism. Can antagonize antiapoptotic activity of th/Diap1 by directly inducing the degradation of th/Diap1.</text>
</comment>
<gene>
    <name evidence="16" type="ORF">CTOB1V02_LOCUS13294</name>
</gene>
<dbReference type="InterPro" id="IPR001478">
    <property type="entry name" value="PDZ"/>
</dbReference>
<evidence type="ECO:0000256" key="10">
    <source>
        <dbReference type="ARBA" id="ARBA00022946"/>
    </source>
</evidence>
<organism evidence="16">
    <name type="scientific">Cyprideis torosa</name>
    <dbReference type="NCBI Taxonomy" id="163714"/>
    <lineage>
        <taxon>Eukaryota</taxon>
        <taxon>Metazoa</taxon>
        <taxon>Ecdysozoa</taxon>
        <taxon>Arthropoda</taxon>
        <taxon>Crustacea</taxon>
        <taxon>Oligostraca</taxon>
        <taxon>Ostracoda</taxon>
        <taxon>Podocopa</taxon>
        <taxon>Podocopida</taxon>
        <taxon>Cytherocopina</taxon>
        <taxon>Cytheroidea</taxon>
        <taxon>Cytherideidae</taxon>
        <taxon>Cyprideis</taxon>
    </lineage>
</organism>
<dbReference type="EC" id="3.4.21.108" evidence="5"/>
<dbReference type="Gene3D" id="2.30.42.10">
    <property type="match status" value="1"/>
</dbReference>
<dbReference type="AlphaFoldDB" id="A0A7R8WPH0"/>
<evidence type="ECO:0000256" key="5">
    <source>
        <dbReference type="ARBA" id="ARBA00013033"/>
    </source>
</evidence>
<dbReference type="InterPro" id="IPR036034">
    <property type="entry name" value="PDZ_sf"/>
</dbReference>
<comment type="catalytic activity">
    <reaction evidence="1">
        <text>Cleavage of non-polar aliphatic amino-acids at the P1 position, with a preference for Val, Ile and Met. At the P2 and P3 positions, Arg is selected most strongly with a secondary preference for other hydrophilic residues.</text>
        <dbReference type="EC" id="3.4.21.108"/>
    </reaction>
</comment>
<evidence type="ECO:0000259" key="15">
    <source>
        <dbReference type="Pfam" id="PF00595"/>
    </source>
</evidence>
<comment type="similarity">
    <text evidence="4">Belongs to the peptidase S1C family.</text>
</comment>
<dbReference type="PANTHER" id="PTHR43343:SF3">
    <property type="entry name" value="PROTEASE DO-LIKE 8, CHLOROPLASTIC"/>
    <property type="match status" value="1"/>
</dbReference>
<name>A0A7R8WPH0_9CRUS</name>
<dbReference type="Pfam" id="PF00089">
    <property type="entry name" value="Trypsin"/>
    <property type="match status" value="1"/>
</dbReference>
<evidence type="ECO:0000256" key="12">
    <source>
        <dbReference type="ARBA" id="ARBA00029644"/>
    </source>
</evidence>
<evidence type="ECO:0000256" key="3">
    <source>
        <dbReference type="ARBA" id="ARBA00004375"/>
    </source>
</evidence>
<evidence type="ECO:0000256" key="11">
    <source>
        <dbReference type="ARBA" id="ARBA00023145"/>
    </source>
</evidence>
<evidence type="ECO:0000313" key="16">
    <source>
        <dbReference type="EMBL" id="CAD7235479.1"/>
    </source>
</evidence>
<evidence type="ECO:0000256" key="7">
    <source>
        <dbReference type="ARBA" id="ARBA00022670"/>
    </source>
</evidence>
<dbReference type="InterPro" id="IPR001940">
    <property type="entry name" value="Peptidase_S1C"/>
</dbReference>
<evidence type="ECO:0000256" key="6">
    <source>
        <dbReference type="ARBA" id="ARBA00016929"/>
    </source>
</evidence>
<dbReference type="GO" id="GO:0006508">
    <property type="term" value="P:proteolysis"/>
    <property type="evidence" value="ECO:0007669"/>
    <property type="project" value="UniProtKB-KW"/>
</dbReference>
<feature type="domain" description="PDZ" evidence="15">
    <location>
        <begin position="89"/>
        <end position="146"/>
    </location>
</feature>
<keyword evidence="10" id="KW-0809">Transit peptide</keyword>
<sequence length="229" mass="24340">IISAKARSINILSSSGDSPIESFLQTDAAINPGNSGGALVNSEGDLVGINTAISSQTGSYVGYGFAVPSNLVKKIVEDLKEYGIIQRGYLGISGLDLTDEAQVRRYNQEKNENLKTRQGVLVTELASNGGAKVAGIKEGDIITEVNVGSKRPGDEVSVKLIRDGKFKELKVTLRDRNGGTAVRNKEDLTVSERLGAGFEELSEKQKISFGIDHGIIAKNVSPPMANPIP</sequence>
<evidence type="ECO:0000256" key="1">
    <source>
        <dbReference type="ARBA" id="ARBA00001760"/>
    </source>
</evidence>
<keyword evidence="9" id="KW-0378">Hydrolase</keyword>
<feature type="non-terminal residue" evidence="16">
    <location>
        <position position="229"/>
    </location>
</feature>
<keyword evidence="7" id="KW-0645">Protease</keyword>
<dbReference type="InterPro" id="IPR009003">
    <property type="entry name" value="Peptidase_S1_PA"/>
</dbReference>
<evidence type="ECO:0000256" key="8">
    <source>
        <dbReference type="ARBA" id="ARBA00022703"/>
    </source>
</evidence>
<protein>
    <recommendedName>
        <fullName evidence="6">Serine protease HTRA2, mitochondrial</fullName>
        <ecNumber evidence="5">3.4.21.108</ecNumber>
    </recommendedName>
    <alternativeName>
        <fullName evidence="12">High temperature requirement protein A2</fullName>
    </alternativeName>
</protein>
<evidence type="ECO:0000256" key="2">
    <source>
        <dbReference type="ARBA" id="ARBA00004304"/>
    </source>
</evidence>
<dbReference type="GO" id="GO:0031966">
    <property type="term" value="C:mitochondrial membrane"/>
    <property type="evidence" value="ECO:0007669"/>
    <property type="project" value="UniProtKB-SubCell"/>
</dbReference>
<dbReference type="InterPro" id="IPR001254">
    <property type="entry name" value="Trypsin_dom"/>
</dbReference>
<evidence type="ECO:0000256" key="9">
    <source>
        <dbReference type="ARBA" id="ARBA00022801"/>
    </source>
</evidence>
<accession>A0A7R8WPH0</accession>
<dbReference type="PANTHER" id="PTHR43343">
    <property type="entry name" value="PEPTIDASE S12"/>
    <property type="match status" value="1"/>
</dbReference>
<dbReference type="Gene3D" id="2.40.10.120">
    <property type="match status" value="1"/>
</dbReference>
<evidence type="ECO:0000259" key="14">
    <source>
        <dbReference type="Pfam" id="PF00089"/>
    </source>
</evidence>
<dbReference type="SUPFAM" id="SSF50156">
    <property type="entry name" value="PDZ domain-like"/>
    <property type="match status" value="1"/>
</dbReference>
<dbReference type="Pfam" id="PF00595">
    <property type="entry name" value="PDZ"/>
    <property type="match status" value="1"/>
</dbReference>
<dbReference type="PRINTS" id="PR00834">
    <property type="entry name" value="PROTEASES2C"/>
</dbReference>
<evidence type="ECO:0000256" key="4">
    <source>
        <dbReference type="ARBA" id="ARBA00010541"/>
    </source>
</evidence>
<keyword evidence="11" id="KW-0865">Zymogen</keyword>
<dbReference type="SUPFAM" id="SSF50494">
    <property type="entry name" value="Trypsin-like serine proteases"/>
    <property type="match status" value="1"/>
</dbReference>
<proteinExistence type="inferred from homology"/>
<evidence type="ECO:0000256" key="13">
    <source>
        <dbReference type="ARBA" id="ARBA00035606"/>
    </source>
</evidence>
<dbReference type="GO" id="GO:0004252">
    <property type="term" value="F:serine-type endopeptidase activity"/>
    <property type="evidence" value="ECO:0007669"/>
    <property type="project" value="InterPro"/>
</dbReference>
<dbReference type="GO" id="GO:0006915">
    <property type="term" value="P:apoptotic process"/>
    <property type="evidence" value="ECO:0007669"/>
    <property type="project" value="UniProtKB-KW"/>
</dbReference>
<keyword evidence="8" id="KW-0053">Apoptosis</keyword>
<dbReference type="OrthoDB" id="4217619at2759"/>
<feature type="non-terminal residue" evidence="16">
    <location>
        <position position="1"/>
    </location>
</feature>